<evidence type="ECO:0000259" key="1">
    <source>
        <dbReference type="Pfam" id="PF03781"/>
    </source>
</evidence>
<protein>
    <submittedName>
        <fullName evidence="2">Formylglycine-generating enzyme family protein</fullName>
    </submittedName>
</protein>
<dbReference type="PANTHER" id="PTHR23150">
    <property type="entry name" value="SULFATASE MODIFYING FACTOR 1, 2"/>
    <property type="match status" value="1"/>
</dbReference>
<comment type="caution">
    <text evidence="2">The sequence shown here is derived from an EMBL/GenBank/DDBJ whole genome shotgun (WGS) entry which is preliminary data.</text>
</comment>
<gene>
    <name evidence="2" type="ORF">WB403_25970</name>
</gene>
<dbReference type="Gene3D" id="3.90.1580.10">
    <property type="entry name" value="paralog of FGE (formylglycine-generating enzyme)"/>
    <property type="match status" value="1"/>
</dbReference>
<dbReference type="InterPro" id="IPR005532">
    <property type="entry name" value="SUMF_dom"/>
</dbReference>
<dbReference type="RefSeq" id="WP_336538383.1">
    <property type="nucleotide sequence ID" value="NZ_JBBAYL010000001.1"/>
</dbReference>
<sequence>MAHDEPCCAPGREPVAGALGGRVDVPSGAAPARGGERLLPLPGGAFLMGTEDEAGYPADGEGPVREVRVSPFRIAATTVTNERFAEFVDATGHVTESELFGFSFVFEGFLPADVRAVSPRVPGTPWWRGVRDATWRRPAGPGSSVDALLDHPVVHVSWNDARAYCAWSGTRLPTEAEWEYAARGGLAGKRYPWGDELAPGGRHVCNIWRGTFPTHNTAADGHRSTAPADAFEPNGFGLYNTVGNVWEWCADRFSPDFHVTGPRTDPTGPPDGPARVMRGGSHLCHASYCNRYRVAARSSNTPDSAAGNIGFRVVAGV</sequence>
<dbReference type="InterPro" id="IPR016187">
    <property type="entry name" value="CTDL_fold"/>
</dbReference>
<reference evidence="2 3" key="1">
    <citation type="submission" date="2024-03" db="EMBL/GenBank/DDBJ databases">
        <title>First Report of Pectobacterium brasiliscabiei causing potato scab in china.</title>
        <authorList>
            <person name="Handique U."/>
        </authorList>
    </citation>
    <scope>NUCLEOTIDE SEQUENCE [LARGE SCALE GENOMIC DNA]</scope>
    <source>
        <strain evidence="2 3">ZRIMU1503</strain>
    </source>
</reference>
<accession>A0ABU8GJR1</accession>
<dbReference type="Pfam" id="PF03781">
    <property type="entry name" value="FGE-sulfatase"/>
    <property type="match status" value="1"/>
</dbReference>
<dbReference type="PANTHER" id="PTHR23150:SF19">
    <property type="entry name" value="FORMYLGLYCINE-GENERATING ENZYME"/>
    <property type="match status" value="1"/>
</dbReference>
<evidence type="ECO:0000313" key="3">
    <source>
        <dbReference type="Proteomes" id="UP001365781"/>
    </source>
</evidence>
<dbReference type="EMBL" id="JBBAYM010000018">
    <property type="protein sequence ID" value="MEI5612609.1"/>
    <property type="molecule type" value="Genomic_DNA"/>
</dbReference>
<dbReference type="SUPFAM" id="SSF56436">
    <property type="entry name" value="C-type lectin-like"/>
    <property type="match status" value="1"/>
</dbReference>
<feature type="domain" description="Sulfatase-modifying factor enzyme-like" evidence="1">
    <location>
        <begin position="38"/>
        <end position="314"/>
    </location>
</feature>
<dbReference type="InterPro" id="IPR042095">
    <property type="entry name" value="SUMF_sf"/>
</dbReference>
<proteinExistence type="predicted"/>
<dbReference type="Proteomes" id="UP001365781">
    <property type="component" value="Unassembled WGS sequence"/>
</dbReference>
<name>A0ABU8GJR1_9ACTN</name>
<organism evidence="2 3">
    <name type="scientific">Streptomyces brasiliscabiei</name>
    <dbReference type="NCBI Taxonomy" id="2736302"/>
    <lineage>
        <taxon>Bacteria</taxon>
        <taxon>Bacillati</taxon>
        <taxon>Actinomycetota</taxon>
        <taxon>Actinomycetes</taxon>
        <taxon>Kitasatosporales</taxon>
        <taxon>Streptomycetaceae</taxon>
        <taxon>Streptomyces</taxon>
    </lineage>
</organism>
<dbReference type="InterPro" id="IPR051043">
    <property type="entry name" value="Sulfatase_Mod_Factor_Kinase"/>
</dbReference>
<keyword evidence="3" id="KW-1185">Reference proteome</keyword>
<evidence type="ECO:0000313" key="2">
    <source>
        <dbReference type="EMBL" id="MEI5612609.1"/>
    </source>
</evidence>